<proteinExistence type="predicted"/>
<dbReference type="InterPro" id="IPR027417">
    <property type="entry name" value="P-loop_NTPase"/>
</dbReference>
<evidence type="ECO:0000313" key="2">
    <source>
        <dbReference type="Proteomes" id="UP000068164"/>
    </source>
</evidence>
<dbReference type="RefSeq" id="WP_062375405.1">
    <property type="nucleotide sequence ID" value="NZ_LNCD01000139.1"/>
</dbReference>
<comment type="caution">
    <text evidence="1">The sequence shown here is derived from an EMBL/GenBank/DDBJ whole genome shotgun (WGS) entry which is preliminary data.</text>
</comment>
<dbReference type="PANTHER" id="PTHR37816:SF1">
    <property type="entry name" value="TOXIN"/>
    <property type="match status" value="1"/>
</dbReference>
<protein>
    <submittedName>
        <fullName evidence="1">AAA family ATPase</fullName>
    </submittedName>
</protein>
<dbReference type="SUPFAM" id="SSF52540">
    <property type="entry name" value="P-loop containing nucleoside triphosphate hydrolases"/>
    <property type="match status" value="1"/>
</dbReference>
<reference evidence="1 2" key="1">
    <citation type="submission" date="2015-11" db="EMBL/GenBank/DDBJ databases">
        <title>Draft Genome Sequence of the Strain BR 10423 (Rhizobium sp.) isolated from nodules of Mimosa pudica.</title>
        <authorList>
            <person name="Barauna A.C."/>
            <person name="Zilli J.E."/>
            <person name="Simoes-Araujo J.L."/>
            <person name="Reis V.M."/>
            <person name="James E.K."/>
            <person name="Reis F.B.Jr."/>
            <person name="Rouws L.F."/>
            <person name="Passos S.R."/>
            <person name="Gois S.R."/>
        </authorList>
    </citation>
    <scope>NUCLEOTIDE SEQUENCE [LARGE SCALE GENOMIC DNA]</scope>
    <source>
        <strain evidence="1 2">BR10423</strain>
    </source>
</reference>
<dbReference type="OrthoDB" id="7210594at2"/>
<dbReference type="Gene3D" id="3.40.50.300">
    <property type="entry name" value="P-loop containing nucleotide triphosphate hydrolases"/>
    <property type="match status" value="1"/>
</dbReference>
<accession>A0A109J3D9</accession>
<dbReference type="InterPro" id="IPR052922">
    <property type="entry name" value="Cytidylate_Kinase-2"/>
</dbReference>
<gene>
    <name evidence="1" type="ORF">AS026_22815</name>
</gene>
<name>A0A109J3D9_9HYPH</name>
<dbReference type="PANTHER" id="PTHR37816">
    <property type="entry name" value="YALI0E33011P"/>
    <property type="match status" value="1"/>
</dbReference>
<keyword evidence="2" id="KW-1185">Reference proteome</keyword>
<dbReference type="EMBL" id="LNCD01000139">
    <property type="protein sequence ID" value="KWV41607.1"/>
    <property type="molecule type" value="Genomic_DNA"/>
</dbReference>
<evidence type="ECO:0000313" key="1">
    <source>
        <dbReference type="EMBL" id="KWV41607.1"/>
    </source>
</evidence>
<dbReference type="AlphaFoldDB" id="A0A109J3D9"/>
<sequence length="190" mass="21933">MPAYIDDMRKVAGLLRQSERIMVIGCSGGGKSTLSRKLSRKLDLPYFSMDKEFFWLPGWVKRPKGEERHLIGNVVAGERWLMDGTGPSTFDIRVPRTELVVWVRMPRWLCLWGICKRAFLHLGRTRPDMAPGCLERVPDREFLTYIWMFEKRFAPLVIAALDKHGPNVPVFQLKSRREVNHLLDLLGAPT</sequence>
<dbReference type="Proteomes" id="UP000068164">
    <property type="component" value="Unassembled WGS sequence"/>
</dbReference>
<organism evidence="1 2">
    <name type="scientific">Rhizobium altiplani</name>
    <dbReference type="NCBI Taxonomy" id="1864509"/>
    <lineage>
        <taxon>Bacteria</taxon>
        <taxon>Pseudomonadati</taxon>
        <taxon>Pseudomonadota</taxon>
        <taxon>Alphaproteobacteria</taxon>
        <taxon>Hyphomicrobiales</taxon>
        <taxon>Rhizobiaceae</taxon>
        <taxon>Rhizobium/Agrobacterium group</taxon>
        <taxon>Rhizobium</taxon>
    </lineage>
</organism>